<comment type="caution">
    <text evidence="2">The sequence shown here is derived from an EMBL/GenBank/DDBJ whole genome shotgun (WGS) entry which is preliminary data.</text>
</comment>
<keyword evidence="1" id="KW-0732">Signal</keyword>
<reference evidence="2" key="1">
    <citation type="submission" date="2023-06" db="EMBL/GenBank/DDBJ databases">
        <title>Genome-scale phylogeny and comparative genomics of the fungal order Sordariales.</title>
        <authorList>
            <consortium name="Lawrence Berkeley National Laboratory"/>
            <person name="Hensen N."/>
            <person name="Bonometti L."/>
            <person name="Westerberg I."/>
            <person name="Brannstrom I.O."/>
            <person name="Guillou S."/>
            <person name="Cros-Aarteil S."/>
            <person name="Calhoun S."/>
            <person name="Haridas S."/>
            <person name="Kuo A."/>
            <person name="Mondo S."/>
            <person name="Pangilinan J."/>
            <person name="Riley R."/>
            <person name="Labutti K."/>
            <person name="Andreopoulos B."/>
            <person name="Lipzen A."/>
            <person name="Chen C."/>
            <person name="Yanf M."/>
            <person name="Daum C."/>
            <person name="Ng V."/>
            <person name="Clum A."/>
            <person name="Steindorff A."/>
            <person name="Ohm R."/>
            <person name="Martin F."/>
            <person name="Silar P."/>
            <person name="Natvig D."/>
            <person name="Lalanne C."/>
            <person name="Gautier V."/>
            <person name="Ament-Velasquez S.L."/>
            <person name="Kruys A."/>
            <person name="Hutchinson M.I."/>
            <person name="Powell A.J."/>
            <person name="Barry K."/>
            <person name="Miller A.N."/>
            <person name="Grigoriev I.V."/>
            <person name="Debuchy R."/>
            <person name="Gladieux P."/>
            <person name="Thoren M.H."/>
            <person name="Johannesson H."/>
        </authorList>
    </citation>
    <scope>NUCLEOTIDE SEQUENCE</scope>
    <source>
        <strain evidence="2">SMH2532-1</strain>
    </source>
</reference>
<protein>
    <recommendedName>
        <fullName evidence="4">Secreted protein</fullName>
    </recommendedName>
</protein>
<sequence>MFPLARCLLLAVHFRWIYSAGTSAPAVCVRLIAPYGNTEGRQSTRPATCVSRAAMWWRGGRDNFGRINTLCAAHGGHTETDGRRDPDIVQAKIDDVVVDEHPEECSLVAAGNQVTHTTHTHLGGLSVSFLEIILFRCIFGKRVSVRGVIRIVG</sequence>
<proteinExistence type="predicted"/>
<keyword evidence="3" id="KW-1185">Reference proteome</keyword>
<name>A0AA40CIZ0_9PEZI</name>
<organism evidence="2 3">
    <name type="scientific">Cercophora newfieldiana</name>
    <dbReference type="NCBI Taxonomy" id="92897"/>
    <lineage>
        <taxon>Eukaryota</taxon>
        <taxon>Fungi</taxon>
        <taxon>Dikarya</taxon>
        <taxon>Ascomycota</taxon>
        <taxon>Pezizomycotina</taxon>
        <taxon>Sordariomycetes</taxon>
        <taxon>Sordariomycetidae</taxon>
        <taxon>Sordariales</taxon>
        <taxon>Lasiosphaeriaceae</taxon>
        <taxon>Cercophora</taxon>
    </lineage>
</organism>
<evidence type="ECO:0000313" key="3">
    <source>
        <dbReference type="Proteomes" id="UP001174936"/>
    </source>
</evidence>
<feature type="chain" id="PRO_5041364851" description="Secreted protein" evidence="1">
    <location>
        <begin position="20"/>
        <end position="153"/>
    </location>
</feature>
<accession>A0AA40CIZ0</accession>
<dbReference type="Proteomes" id="UP001174936">
    <property type="component" value="Unassembled WGS sequence"/>
</dbReference>
<dbReference type="EMBL" id="JAULSV010000007">
    <property type="protein sequence ID" value="KAK0638899.1"/>
    <property type="molecule type" value="Genomic_DNA"/>
</dbReference>
<feature type="signal peptide" evidence="1">
    <location>
        <begin position="1"/>
        <end position="19"/>
    </location>
</feature>
<dbReference type="AlphaFoldDB" id="A0AA40CIZ0"/>
<evidence type="ECO:0000256" key="1">
    <source>
        <dbReference type="SAM" id="SignalP"/>
    </source>
</evidence>
<gene>
    <name evidence="2" type="ORF">B0T16DRAFT_234499</name>
</gene>
<evidence type="ECO:0008006" key="4">
    <source>
        <dbReference type="Google" id="ProtNLM"/>
    </source>
</evidence>
<evidence type="ECO:0000313" key="2">
    <source>
        <dbReference type="EMBL" id="KAK0638899.1"/>
    </source>
</evidence>